<dbReference type="InterPro" id="IPR044824">
    <property type="entry name" value="MAIN-like"/>
</dbReference>
<proteinExistence type="predicted"/>
<comment type="caution">
    <text evidence="2">The sequence shown here is derived from an EMBL/GenBank/DDBJ whole genome shotgun (WGS) entry which is preliminary data.</text>
</comment>
<accession>A0AAD4SEK0</accession>
<dbReference type="Proteomes" id="UP001202328">
    <property type="component" value="Unassembled WGS sequence"/>
</dbReference>
<keyword evidence="3" id="KW-1185">Reference proteome</keyword>
<dbReference type="PANTHER" id="PTHR46033">
    <property type="entry name" value="PROTEIN MAIN-LIKE 2"/>
    <property type="match status" value="1"/>
</dbReference>
<feature type="domain" description="Aminotransferase-like plant mobile" evidence="1">
    <location>
        <begin position="1"/>
        <end position="141"/>
    </location>
</feature>
<evidence type="ECO:0000313" key="2">
    <source>
        <dbReference type="EMBL" id="KAI3898605.1"/>
    </source>
</evidence>
<evidence type="ECO:0000313" key="3">
    <source>
        <dbReference type="Proteomes" id="UP001202328"/>
    </source>
</evidence>
<dbReference type="AlphaFoldDB" id="A0AAD4SEK0"/>
<dbReference type="GO" id="GO:0010073">
    <property type="term" value="P:meristem maintenance"/>
    <property type="evidence" value="ECO:0007669"/>
    <property type="project" value="InterPro"/>
</dbReference>
<name>A0AAD4SEK0_9MAGN</name>
<evidence type="ECO:0000259" key="1">
    <source>
        <dbReference type="Pfam" id="PF10536"/>
    </source>
</evidence>
<dbReference type="Pfam" id="PF10536">
    <property type="entry name" value="PMD"/>
    <property type="match status" value="1"/>
</dbReference>
<sequence>MPITADDISNILGLRMEGLPVKGTGPHATTYEECVELVTNGLGVSKEDVEQQMTTKQNLSLIWLKEWKNTKDEDSEMDKECAARAYLLHLIESVLCPDKTGNAIGAYWLQYVTDILTLPNISLGFAILVHLFHELGCLDPYENERNYAPLEDVVWYTGTMVCFDKSEPIYPGRVLRQLGMVQTIPLRPLNIETCRSGDNASTYRDDYSKSDWYWEQWRNALLNMDLRSVSVSQ</sequence>
<organism evidence="2 3">
    <name type="scientific">Papaver atlanticum</name>
    <dbReference type="NCBI Taxonomy" id="357466"/>
    <lineage>
        <taxon>Eukaryota</taxon>
        <taxon>Viridiplantae</taxon>
        <taxon>Streptophyta</taxon>
        <taxon>Embryophyta</taxon>
        <taxon>Tracheophyta</taxon>
        <taxon>Spermatophyta</taxon>
        <taxon>Magnoliopsida</taxon>
        <taxon>Ranunculales</taxon>
        <taxon>Papaveraceae</taxon>
        <taxon>Papaveroideae</taxon>
        <taxon>Papaver</taxon>
    </lineage>
</organism>
<dbReference type="EMBL" id="JAJJMB010011819">
    <property type="protein sequence ID" value="KAI3898605.1"/>
    <property type="molecule type" value="Genomic_DNA"/>
</dbReference>
<dbReference type="PANTHER" id="PTHR46033:SF8">
    <property type="entry name" value="PROTEIN MAINTENANCE OF MERISTEMS-LIKE"/>
    <property type="match status" value="1"/>
</dbReference>
<protein>
    <recommendedName>
        <fullName evidence="1">Aminotransferase-like plant mobile domain-containing protein</fullName>
    </recommendedName>
</protein>
<gene>
    <name evidence="2" type="ORF">MKW98_000718</name>
</gene>
<reference evidence="2" key="1">
    <citation type="submission" date="2022-04" db="EMBL/GenBank/DDBJ databases">
        <title>A functionally conserved STORR gene fusion in Papaver species that diverged 16.8 million years ago.</title>
        <authorList>
            <person name="Catania T."/>
        </authorList>
    </citation>
    <scope>NUCLEOTIDE SEQUENCE</scope>
    <source>
        <strain evidence="2">S-188037</strain>
    </source>
</reference>
<feature type="non-terminal residue" evidence="2">
    <location>
        <position position="1"/>
    </location>
</feature>
<dbReference type="InterPro" id="IPR019557">
    <property type="entry name" value="AminoTfrase-like_pln_mobile"/>
</dbReference>